<evidence type="ECO:0000313" key="1">
    <source>
        <dbReference type="EMBL" id="VFJ98162.1"/>
    </source>
</evidence>
<dbReference type="EMBL" id="CAADFH010000079">
    <property type="protein sequence ID" value="VFJ98162.1"/>
    <property type="molecule type" value="Genomic_DNA"/>
</dbReference>
<accession>A0A450V060</accession>
<reference evidence="1" key="1">
    <citation type="submission" date="2019-02" db="EMBL/GenBank/DDBJ databases">
        <authorList>
            <person name="Gruber-Vodicka R. H."/>
            <person name="Seah K. B. B."/>
        </authorList>
    </citation>
    <scope>NUCLEOTIDE SEQUENCE</scope>
    <source>
        <strain evidence="1">BECK_M6</strain>
    </source>
</reference>
<sequence length="158" mass="18305">MLPRMGGEILEGQTCQMPSSGETRLMCQVQGRGKKEIRRVPTDPFIQWFQYFREFRIRCQERSSLPPMNSGAIGSYRDWDNYPRSPLLFAESVADRQEFPLTVTLTVTHQRPLFPSPTPLSHSTHRARFSFWRTWRDHGRNQILLPSMASGSRHSLPG</sequence>
<proteinExistence type="predicted"/>
<gene>
    <name evidence="1" type="ORF">BECKLFY1418A_GA0070994_107915</name>
</gene>
<name>A0A450V060_9GAMM</name>
<protein>
    <submittedName>
        <fullName evidence="1">Uncharacterized protein</fullName>
    </submittedName>
</protein>
<organism evidence="1">
    <name type="scientific">Candidatus Kentrum sp. LFY</name>
    <dbReference type="NCBI Taxonomy" id="2126342"/>
    <lineage>
        <taxon>Bacteria</taxon>
        <taxon>Pseudomonadati</taxon>
        <taxon>Pseudomonadota</taxon>
        <taxon>Gammaproteobacteria</taxon>
        <taxon>Candidatus Kentrum</taxon>
    </lineage>
</organism>
<dbReference type="AlphaFoldDB" id="A0A450V060"/>